<dbReference type="Pfam" id="PF14020">
    <property type="entry name" value="DUF4236"/>
    <property type="match status" value="1"/>
</dbReference>
<gene>
    <name evidence="3" type="ORF">FPZ47_26790</name>
</gene>
<proteinExistence type="predicted"/>
<keyword evidence="4" id="KW-1185">Reference proteome</keyword>
<dbReference type="EMBL" id="VMQU01000225">
    <property type="protein sequence ID" value="TVS77544.1"/>
    <property type="molecule type" value="Genomic_DNA"/>
</dbReference>
<dbReference type="AlphaFoldDB" id="A0A557WWA9"/>
<dbReference type="OrthoDB" id="5111285at2"/>
<evidence type="ECO:0000313" key="3">
    <source>
        <dbReference type="EMBL" id="TVS77544.1"/>
    </source>
</evidence>
<name>A0A557WWA9_9MYCO</name>
<reference evidence="3 4" key="1">
    <citation type="submission" date="2019-07" db="EMBL/GenBank/DDBJ databases">
        <title>New Mycobacterium species.</title>
        <authorList>
            <person name="Tortoli E."/>
            <person name="Ghielmetti G."/>
            <person name="Friedel U."/>
            <person name="Trovato A."/>
        </authorList>
    </citation>
    <scope>NUCLEOTIDE SEQUENCE [LARGE SCALE GENOMIC DNA]</scope>
    <source>
        <strain evidence="3 4">16-83</strain>
    </source>
</reference>
<organism evidence="3 4">
    <name type="scientific">Mycobacterium helveticum</name>
    <dbReference type="NCBI Taxonomy" id="2592811"/>
    <lineage>
        <taxon>Bacteria</taxon>
        <taxon>Bacillati</taxon>
        <taxon>Actinomycetota</taxon>
        <taxon>Actinomycetes</taxon>
        <taxon>Mycobacteriales</taxon>
        <taxon>Mycobacteriaceae</taxon>
        <taxon>Mycobacterium</taxon>
    </lineage>
</organism>
<evidence type="ECO:0000313" key="4">
    <source>
        <dbReference type="Proteomes" id="UP000320513"/>
    </source>
</evidence>
<feature type="compositionally biased region" description="Basic and acidic residues" evidence="1">
    <location>
        <begin position="53"/>
        <end position="72"/>
    </location>
</feature>
<feature type="region of interest" description="Disordered" evidence="1">
    <location>
        <begin position="53"/>
        <end position="85"/>
    </location>
</feature>
<comment type="caution">
    <text evidence="3">The sequence shown here is derived from an EMBL/GenBank/DDBJ whole genome shotgun (WGS) entry which is preliminary data.</text>
</comment>
<dbReference type="InterPro" id="IPR025330">
    <property type="entry name" value="DUF4236"/>
</dbReference>
<evidence type="ECO:0000259" key="2">
    <source>
        <dbReference type="Pfam" id="PF14020"/>
    </source>
</evidence>
<sequence>MVQYRKRKKVGPFQFTISQSGISSSIGAGPLRFSLGADGKVRRTIRVPGMGIHDTKVVGGRAEKRDRSERPTAEPPPDPALGVAQSPKFMKWYETEASRDFQCWQAETRDGRVYVAGRRPGQEWDVRECNSDGTEVGAPTLCRTFDDVKREVDERETNRRA</sequence>
<dbReference type="RefSeq" id="WP_144957194.1">
    <property type="nucleotide sequence ID" value="NZ_VMQU01000225.1"/>
</dbReference>
<accession>A0A557WWA9</accession>
<dbReference type="Proteomes" id="UP000320513">
    <property type="component" value="Unassembled WGS sequence"/>
</dbReference>
<protein>
    <submittedName>
        <fullName evidence="3">DUF4236 domain-containing protein</fullName>
    </submittedName>
</protein>
<feature type="domain" description="DUF4236" evidence="2">
    <location>
        <begin position="3"/>
        <end position="54"/>
    </location>
</feature>
<evidence type="ECO:0000256" key="1">
    <source>
        <dbReference type="SAM" id="MobiDB-lite"/>
    </source>
</evidence>